<accession>A0A0R1VT02</accession>
<dbReference type="PROSITE" id="PS51093">
    <property type="entry name" value="PTS_EIIA_TYPE_1"/>
    <property type="match status" value="1"/>
</dbReference>
<dbReference type="PROSITE" id="PS00371">
    <property type="entry name" value="PTS_EIIA_TYPE_1_HIS"/>
    <property type="match status" value="1"/>
</dbReference>
<dbReference type="GO" id="GO:0016301">
    <property type="term" value="F:kinase activity"/>
    <property type="evidence" value="ECO:0007669"/>
    <property type="project" value="UniProtKB-KW"/>
</dbReference>
<keyword evidence="6" id="KW-0598">Phosphotransferase system</keyword>
<evidence type="ECO:0000313" key="10">
    <source>
        <dbReference type="Proteomes" id="UP000051451"/>
    </source>
</evidence>
<keyword evidence="7" id="KW-0418">Kinase</keyword>
<evidence type="ECO:0000256" key="1">
    <source>
        <dbReference type="ARBA" id="ARBA00004496"/>
    </source>
</evidence>
<dbReference type="NCBIfam" id="TIGR00830">
    <property type="entry name" value="PTBA"/>
    <property type="match status" value="1"/>
</dbReference>
<keyword evidence="5" id="KW-0808">Transferase</keyword>
<dbReference type="PANTHER" id="PTHR45008">
    <property type="entry name" value="PTS SYSTEM GLUCOSE-SPECIFIC EIIA COMPONENT"/>
    <property type="match status" value="1"/>
</dbReference>
<evidence type="ECO:0000259" key="8">
    <source>
        <dbReference type="PROSITE" id="PS51093"/>
    </source>
</evidence>
<dbReference type="Proteomes" id="UP000051451">
    <property type="component" value="Unassembled WGS sequence"/>
</dbReference>
<dbReference type="Gene3D" id="2.70.70.10">
    <property type="entry name" value="Glucose Permease (Domain IIA)"/>
    <property type="match status" value="1"/>
</dbReference>
<dbReference type="InterPro" id="IPR011055">
    <property type="entry name" value="Dup_hybrid_motif"/>
</dbReference>
<dbReference type="STRING" id="1423750.FC89_GL001510"/>
<evidence type="ECO:0000256" key="3">
    <source>
        <dbReference type="ARBA" id="ARBA00022448"/>
    </source>
</evidence>
<dbReference type="GO" id="GO:0005886">
    <property type="term" value="C:plasma membrane"/>
    <property type="evidence" value="ECO:0007669"/>
    <property type="project" value="UniProtKB-SubCell"/>
</dbReference>
<keyword evidence="4" id="KW-0762">Sugar transport</keyword>
<dbReference type="PANTHER" id="PTHR45008:SF1">
    <property type="entry name" value="PTS SYSTEM GLUCOSE-SPECIFIC EIIA COMPONENT"/>
    <property type="match status" value="1"/>
</dbReference>
<organism evidence="9 10">
    <name type="scientific">Liquorilactobacillus ghanensis DSM 18630</name>
    <dbReference type="NCBI Taxonomy" id="1423750"/>
    <lineage>
        <taxon>Bacteria</taxon>
        <taxon>Bacillati</taxon>
        <taxon>Bacillota</taxon>
        <taxon>Bacilli</taxon>
        <taxon>Lactobacillales</taxon>
        <taxon>Lactobacillaceae</taxon>
        <taxon>Liquorilactobacillus</taxon>
    </lineage>
</organism>
<name>A0A0R1VT02_9LACO</name>
<comment type="caution">
    <text evidence="9">The sequence shown here is derived from an EMBL/GenBank/DDBJ whole genome shotgun (WGS) entry which is preliminary data.</text>
</comment>
<evidence type="ECO:0000256" key="6">
    <source>
        <dbReference type="ARBA" id="ARBA00022683"/>
    </source>
</evidence>
<dbReference type="InterPro" id="IPR050890">
    <property type="entry name" value="PTS_EIIA_component"/>
</dbReference>
<proteinExistence type="predicted"/>
<dbReference type="GO" id="GO:0005737">
    <property type="term" value="C:cytoplasm"/>
    <property type="evidence" value="ECO:0007669"/>
    <property type="project" value="UniProtKB-SubCell"/>
</dbReference>
<evidence type="ECO:0000313" key="9">
    <source>
        <dbReference type="EMBL" id="KRM05798.1"/>
    </source>
</evidence>
<dbReference type="PATRIC" id="fig|1423750.3.peg.1551"/>
<dbReference type="FunFam" id="2.70.70.10:FF:000001">
    <property type="entry name" value="PTS system glucose-specific IIA component"/>
    <property type="match status" value="1"/>
</dbReference>
<dbReference type="Pfam" id="PF00358">
    <property type="entry name" value="PTS_EIIA_1"/>
    <property type="match status" value="1"/>
</dbReference>
<keyword evidence="3" id="KW-0813">Transport</keyword>
<comment type="subcellular location">
    <subcellularLocation>
        <location evidence="2">Cell membrane</location>
        <topology evidence="2">Multi-pass membrane protein</topology>
    </subcellularLocation>
    <subcellularLocation>
        <location evidence="1">Cytoplasm</location>
    </subcellularLocation>
</comment>
<evidence type="ECO:0000256" key="4">
    <source>
        <dbReference type="ARBA" id="ARBA00022597"/>
    </source>
</evidence>
<keyword evidence="10" id="KW-1185">Reference proteome</keyword>
<dbReference type="InterPro" id="IPR001127">
    <property type="entry name" value="PTS_EIIA_1_perm"/>
</dbReference>
<evidence type="ECO:0000256" key="2">
    <source>
        <dbReference type="ARBA" id="ARBA00004651"/>
    </source>
</evidence>
<dbReference type="AlphaFoldDB" id="A0A0R1VT02"/>
<dbReference type="EMBL" id="AZGB01000018">
    <property type="protein sequence ID" value="KRM05798.1"/>
    <property type="molecule type" value="Genomic_DNA"/>
</dbReference>
<dbReference type="SUPFAM" id="SSF51261">
    <property type="entry name" value="Duplicated hybrid motif"/>
    <property type="match status" value="1"/>
</dbReference>
<evidence type="ECO:0000256" key="5">
    <source>
        <dbReference type="ARBA" id="ARBA00022679"/>
    </source>
</evidence>
<feature type="domain" description="PTS EIIA type-1" evidence="8">
    <location>
        <begin position="40"/>
        <end position="144"/>
    </location>
</feature>
<dbReference type="GO" id="GO:0009401">
    <property type="term" value="P:phosphoenolpyruvate-dependent sugar phosphotransferase system"/>
    <property type="evidence" value="ECO:0007669"/>
    <property type="project" value="UniProtKB-KW"/>
</dbReference>
<sequence length="174" mass="18542">MLEGVINLFSFAKKKHAVAVTTRLSSPVNGQIIKLAQVADPVFAGEKMGPGLGIEPSDGQISAPVAGKISMIAETKHAIGIKTADGLDVLLHLGIDTVNLQGKPFNVLVKLGQKIKEKQRLVEMDLAAIKQQHLKTTVILVITNAVDHKIGVEVTDRQTVAAGELAAEIKQDKE</sequence>
<gene>
    <name evidence="9" type="ORF">FC89_GL001510</name>
</gene>
<evidence type="ECO:0000256" key="7">
    <source>
        <dbReference type="ARBA" id="ARBA00022777"/>
    </source>
</evidence>
<reference evidence="9 10" key="1">
    <citation type="journal article" date="2015" name="Genome Announc.">
        <title>Expanding the biotechnology potential of lactobacilli through comparative genomics of 213 strains and associated genera.</title>
        <authorList>
            <person name="Sun Z."/>
            <person name="Harris H.M."/>
            <person name="McCann A."/>
            <person name="Guo C."/>
            <person name="Argimon S."/>
            <person name="Zhang W."/>
            <person name="Yang X."/>
            <person name="Jeffery I.B."/>
            <person name="Cooney J.C."/>
            <person name="Kagawa T.F."/>
            <person name="Liu W."/>
            <person name="Song Y."/>
            <person name="Salvetti E."/>
            <person name="Wrobel A."/>
            <person name="Rasinkangas P."/>
            <person name="Parkhill J."/>
            <person name="Rea M.C."/>
            <person name="O'Sullivan O."/>
            <person name="Ritari J."/>
            <person name="Douillard F.P."/>
            <person name="Paul Ross R."/>
            <person name="Yang R."/>
            <person name="Briner A.E."/>
            <person name="Felis G.E."/>
            <person name="de Vos W.M."/>
            <person name="Barrangou R."/>
            <person name="Klaenhammer T.R."/>
            <person name="Caufield P.W."/>
            <person name="Cui Y."/>
            <person name="Zhang H."/>
            <person name="O'Toole P.W."/>
        </authorList>
    </citation>
    <scope>NUCLEOTIDE SEQUENCE [LARGE SCALE GENOMIC DNA]</scope>
    <source>
        <strain evidence="9 10">DSM 18630</strain>
    </source>
</reference>
<protein>
    <recommendedName>
        <fullName evidence="8">PTS EIIA type-1 domain-containing protein</fullName>
    </recommendedName>
</protein>